<name>A0AAV8S350_ENSVE</name>
<evidence type="ECO:0000256" key="1">
    <source>
        <dbReference type="SAM" id="MobiDB-lite"/>
    </source>
</evidence>
<protein>
    <submittedName>
        <fullName evidence="2">Uncharacterized protein</fullName>
    </submittedName>
</protein>
<reference evidence="2 3" key="1">
    <citation type="submission" date="2022-12" db="EMBL/GenBank/DDBJ databases">
        <title>Chromosome-scale assembly of the Ensete ventricosum genome.</title>
        <authorList>
            <person name="Dussert Y."/>
            <person name="Stocks J."/>
            <person name="Wendawek A."/>
            <person name="Woldeyes F."/>
            <person name="Nichols R.A."/>
            <person name="Borrell J.S."/>
        </authorList>
    </citation>
    <scope>NUCLEOTIDE SEQUENCE [LARGE SCALE GENOMIC DNA]</scope>
    <source>
        <strain evidence="3">cv. Maze</strain>
        <tissue evidence="2">Seeds</tissue>
    </source>
</reference>
<accession>A0AAV8S350</accession>
<organism evidence="2 3">
    <name type="scientific">Ensete ventricosum</name>
    <name type="common">Abyssinian banana</name>
    <name type="synonym">Musa ensete</name>
    <dbReference type="NCBI Taxonomy" id="4639"/>
    <lineage>
        <taxon>Eukaryota</taxon>
        <taxon>Viridiplantae</taxon>
        <taxon>Streptophyta</taxon>
        <taxon>Embryophyta</taxon>
        <taxon>Tracheophyta</taxon>
        <taxon>Spermatophyta</taxon>
        <taxon>Magnoliopsida</taxon>
        <taxon>Liliopsida</taxon>
        <taxon>Zingiberales</taxon>
        <taxon>Musaceae</taxon>
        <taxon>Ensete</taxon>
    </lineage>
</organism>
<dbReference type="EMBL" id="JAQQAF010000001">
    <property type="protein sequence ID" value="KAJ8513790.1"/>
    <property type="molecule type" value="Genomic_DNA"/>
</dbReference>
<dbReference type="Proteomes" id="UP001222027">
    <property type="component" value="Unassembled WGS sequence"/>
</dbReference>
<keyword evidence="3" id="KW-1185">Reference proteome</keyword>
<comment type="caution">
    <text evidence="2">The sequence shown here is derived from an EMBL/GenBank/DDBJ whole genome shotgun (WGS) entry which is preliminary data.</text>
</comment>
<evidence type="ECO:0000313" key="2">
    <source>
        <dbReference type="EMBL" id="KAJ8513790.1"/>
    </source>
</evidence>
<sequence length="127" mass="14057">MFGEERLGLWSVREFCGAGILVPQRDSDGRVASPPKPRPSRWWALGIEEEDDVGSHVSAGANPTLGDMPYLIQSCVRSAGRVPFHHLAWPWSRRSSSDVGSQLKPKRSAVAEARPTSRLMPSLTTYR</sequence>
<evidence type="ECO:0000313" key="3">
    <source>
        <dbReference type="Proteomes" id="UP001222027"/>
    </source>
</evidence>
<gene>
    <name evidence="2" type="ORF">OPV22_004224</name>
</gene>
<proteinExistence type="predicted"/>
<feature type="region of interest" description="Disordered" evidence="1">
    <location>
        <begin position="92"/>
        <end position="127"/>
    </location>
</feature>
<dbReference type="AlphaFoldDB" id="A0AAV8S350"/>